<dbReference type="GO" id="GO:0005615">
    <property type="term" value="C:extracellular space"/>
    <property type="evidence" value="ECO:0000318"/>
    <property type="project" value="GO_Central"/>
</dbReference>
<keyword evidence="11" id="KW-0812">Transmembrane</keyword>
<dbReference type="PRINTS" id="PR01638">
    <property type="entry name" value="MHCCLASSI"/>
</dbReference>
<dbReference type="GO" id="GO:0001916">
    <property type="term" value="P:positive regulation of T cell mediated cytotoxicity"/>
    <property type="evidence" value="ECO:0000318"/>
    <property type="project" value="GO_Central"/>
</dbReference>
<dbReference type="InterPro" id="IPR007110">
    <property type="entry name" value="Ig-like_dom"/>
</dbReference>
<dbReference type="GO" id="GO:0005102">
    <property type="term" value="F:signaling receptor binding"/>
    <property type="evidence" value="ECO:0000318"/>
    <property type="project" value="GO_Central"/>
</dbReference>
<dbReference type="GO" id="GO:0098553">
    <property type="term" value="C:lumenal side of endoplasmic reticulum membrane"/>
    <property type="evidence" value="ECO:0007669"/>
    <property type="project" value="UniProtKB-ARBA"/>
</dbReference>
<dbReference type="GO" id="GO:0002486">
    <property type="term" value="P:antigen processing and presentation of endogenous peptide antigen via MHC class I via ER pathway, TAP-independent"/>
    <property type="evidence" value="ECO:0000318"/>
    <property type="project" value="GO_Central"/>
</dbReference>
<evidence type="ECO:0000313" key="14">
    <source>
        <dbReference type="Ensembl" id="ENSMODP00000056096.1"/>
    </source>
</evidence>
<dbReference type="CDD" id="cd07698">
    <property type="entry name" value="IgC1_MHC_I_alpha3"/>
    <property type="match status" value="1"/>
</dbReference>
<evidence type="ECO:0000256" key="10">
    <source>
        <dbReference type="SAM" id="MobiDB-lite"/>
    </source>
</evidence>
<dbReference type="Pfam" id="PF00129">
    <property type="entry name" value="MHC_I"/>
    <property type="match status" value="1"/>
</dbReference>
<feature type="domain" description="Ig-like" evidence="13">
    <location>
        <begin position="219"/>
        <end position="306"/>
    </location>
</feature>
<keyword evidence="6 11" id="KW-0472">Membrane</keyword>
<dbReference type="InParanoid" id="A0A5F8HAE7"/>
<dbReference type="InterPro" id="IPR036179">
    <property type="entry name" value="Ig-like_dom_sf"/>
</dbReference>
<evidence type="ECO:0000256" key="4">
    <source>
        <dbReference type="ARBA" id="ARBA00022451"/>
    </source>
</evidence>
<keyword evidence="4" id="KW-0490">MHC I</keyword>
<dbReference type="GO" id="GO:0006955">
    <property type="term" value="P:immune response"/>
    <property type="evidence" value="ECO:0000318"/>
    <property type="project" value="GO_Central"/>
</dbReference>
<keyword evidence="7" id="KW-1015">Disulfide bond</keyword>
<evidence type="ECO:0000256" key="5">
    <source>
        <dbReference type="ARBA" id="ARBA00022729"/>
    </source>
</evidence>
<feature type="signal peptide" evidence="12">
    <location>
        <begin position="1"/>
        <end position="31"/>
    </location>
</feature>
<evidence type="ECO:0000256" key="11">
    <source>
        <dbReference type="SAM" id="Phobius"/>
    </source>
</evidence>
<dbReference type="GO" id="GO:0030670">
    <property type="term" value="C:phagocytic vesicle membrane"/>
    <property type="evidence" value="ECO:0007669"/>
    <property type="project" value="UniProtKB-ARBA"/>
</dbReference>
<dbReference type="InterPro" id="IPR037055">
    <property type="entry name" value="MHC_I-like_Ag-recog_sf"/>
</dbReference>
<evidence type="ECO:0000256" key="1">
    <source>
        <dbReference type="ARBA" id="ARBA00002297"/>
    </source>
</evidence>
<dbReference type="GO" id="GO:0042612">
    <property type="term" value="C:MHC class I protein complex"/>
    <property type="evidence" value="ECO:0007669"/>
    <property type="project" value="UniProtKB-KW"/>
</dbReference>
<dbReference type="GO" id="GO:0002476">
    <property type="term" value="P:antigen processing and presentation of endogenous peptide antigen via MHC class Ib"/>
    <property type="evidence" value="ECO:0000318"/>
    <property type="project" value="GO_Central"/>
</dbReference>
<dbReference type="SMART" id="SM00407">
    <property type="entry name" value="IGc1"/>
    <property type="match status" value="1"/>
</dbReference>
<dbReference type="GO" id="GO:0009897">
    <property type="term" value="C:external side of plasma membrane"/>
    <property type="evidence" value="ECO:0000318"/>
    <property type="project" value="GO_Central"/>
</dbReference>
<dbReference type="STRING" id="13616.ENSMODP00000056096"/>
<dbReference type="SUPFAM" id="SSF48726">
    <property type="entry name" value="Immunoglobulin"/>
    <property type="match status" value="1"/>
</dbReference>
<dbReference type="InterPro" id="IPR050208">
    <property type="entry name" value="MHC_class-I_related"/>
</dbReference>
<keyword evidence="15" id="KW-1185">Reference proteome</keyword>
<comment type="subcellular location">
    <subcellularLocation>
        <location evidence="2">Membrane</location>
        <topology evidence="2">Single-pass type I membrane protein</topology>
    </subcellularLocation>
</comment>
<dbReference type="PANTHER" id="PTHR16675:SF251">
    <property type="entry name" value="HLA CLASS I HISTOCOMPATIBILITY ANTIGEN, C ALPHA CHAIN"/>
    <property type="match status" value="1"/>
</dbReference>
<protein>
    <recommendedName>
        <fullName evidence="13">Ig-like domain-containing protein</fullName>
    </recommendedName>
</protein>
<evidence type="ECO:0000256" key="9">
    <source>
        <dbReference type="RuleBase" id="RU004439"/>
    </source>
</evidence>
<proteinExistence type="inferred from homology"/>
<dbReference type="SUPFAM" id="SSF54452">
    <property type="entry name" value="MHC antigen-recognition domain"/>
    <property type="match status" value="1"/>
</dbReference>
<keyword evidence="11" id="KW-1133">Transmembrane helix</keyword>
<dbReference type="Pfam" id="PF07654">
    <property type="entry name" value="C1-set"/>
    <property type="match status" value="1"/>
</dbReference>
<dbReference type="Bgee" id="ENSMODG00000015810">
    <property type="expression patterns" value="Expressed in skeleton of lower jaw and 19 other cell types or tissues"/>
</dbReference>
<dbReference type="FunFam" id="2.60.40.10:FF:000204">
    <property type="entry name" value="Major histocompatibility complex, class I-related protein"/>
    <property type="match status" value="1"/>
</dbReference>
<evidence type="ECO:0000313" key="15">
    <source>
        <dbReference type="Proteomes" id="UP000002280"/>
    </source>
</evidence>
<organism evidence="14 15">
    <name type="scientific">Monodelphis domestica</name>
    <name type="common">Gray short-tailed opossum</name>
    <dbReference type="NCBI Taxonomy" id="13616"/>
    <lineage>
        <taxon>Eukaryota</taxon>
        <taxon>Metazoa</taxon>
        <taxon>Chordata</taxon>
        <taxon>Craniata</taxon>
        <taxon>Vertebrata</taxon>
        <taxon>Euteleostomi</taxon>
        <taxon>Mammalia</taxon>
        <taxon>Metatheria</taxon>
        <taxon>Didelphimorphia</taxon>
        <taxon>Didelphidae</taxon>
        <taxon>Monodelphis</taxon>
    </lineage>
</organism>
<keyword evidence="5 12" id="KW-0732">Signal</keyword>
<feature type="compositionally biased region" description="Basic residues" evidence="10">
    <location>
        <begin position="363"/>
        <end position="376"/>
    </location>
</feature>
<dbReference type="Proteomes" id="UP000002280">
    <property type="component" value="Chromosome 2"/>
</dbReference>
<sequence length="376" mass="42683">MGVIRVPRPLAAAQLGLLLLLQLLQPAQTAAAGTSSHYLRYDFAIVSQPSQGQSSYTVLGYLDGQPFVWCCRQGQRAEPRAPWSQVQGPRSWERLIRSLKTVAQRLVIDLKSMMGTKETEKVWNGEAPGSHTLQALAMCEFQGNQSNPGFWRYGYDGQELILDLEMLNLTETESKRQEEIRKYQRRANLEQDFLVRTCLHPLRKYLEAGVLTLQKTVPPSVRVTHHGTFSKKSTLKCQAFSFYPPDISLTWLQDGKPTIKGTQESQSVRPQGDGTYQSYVNVEVPSEEESRYACLVEHQALNGTFTGIWEPPPPKLPPIWILSGCLASALVFVGTTIVFIWRRWKRKRTGEEEDDRSLSPPRSGRRKRRNHRGKQS</sequence>
<dbReference type="InterPro" id="IPR011162">
    <property type="entry name" value="MHC_I/II-like_Ag-recog"/>
</dbReference>
<dbReference type="Gene3D" id="2.60.40.10">
    <property type="entry name" value="Immunoglobulins"/>
    <property type="match status" value="1"/>
</dbReference>
<dbReference type="GeneTree" id="ENSGT01150000286995"/>
<dbReference type="InterPro" id="IPR003597">
    <property type="entry name" value="Ig_C1-set"/>
</dbReference>
<dbReference type="InterPro" id="IPR001039">
    <property type="entry name" value="MHC_I_a_a1/a2"/>
</dbReference>
<evidence type="ECO:0000256" key="3">
    <source>
        <dbReference type="ARBA" id="ARBA00006909"/>
    </source>
</evidence>
<reference evidence="14" key="3">
    <citation type="submission" date="2025-09" db="UniProtKB">
        <authorList>
            <consortium name="Ensembl"/>
        </authorList>
    </citation>
    <scope>IDENTIFICATION</scope>
</reference>
<reference evidence="14 15" key="1">
    <citation type="journal article" date="2007" name="Nature">
        <title>Genome of the marsupial Monodelphis domestica reveals innovation in non-coding sequences.</title>
        <authorList>
            <person name="Mikkelsen T.S."/>
            <person name="Wakefield M.J."/>
            <person name="Aken B."/>
            <person name="Amemiya C.T."/>
            <person name="Chang J.L."/>
            <person name="Duke S."/>
            <person name="Garber M."/>
            <person name="Gentles A.J."/>
            <person name="Goodstadt L."/>
            <person name="Heger A."/>
            <person name="Jurka J."/>
            <person name="Kamal M."/>
            <person name="Mauceli E."/>
            <person name="Searle S.M."/>
            <person name="Sharpe T."/>
            <person name="Baker M.L."/>
            <person name="Batzer M.A."/>
            <person name="Benos P.V."/>
            <person name="Belov K."/>
            <person name="Clamp M."/>
            <person name="Cook A."/>
            <person name="Cuff J."/>
            <person name="Das R."/>
            <person name="Davidow L."/>
            <person name="Deakin J.E."/>
            <person name="Fazzari M.J."/>
            <person name="Glass J.L."/>
            <person name="Grabherr M."/>
            <person name="Greally J.M."/>
            <person name="Gu W."/>
            <person name="Hore T.A."/>
            <person name="Huttley G.A."/>
            <person name="Kleber M."/>
            <person name="Jirtle R.L."/>
            <person name="Koina E."/>
            <person name="Lee J.T."/>
            <person name="Mahony S."/>
            <person name="Marra M.A."/>
            <person name="Miller R.D."/>
            <person name="Nicholls R.D."/>
            <person name="Oda M."/>
            <person name="Papenfuss A.T."/>
            <person name="Parra Z.E."/>
            <person name="Pollock D.D."/>
            <person name="Ray D.A."/>
            <person name="Schein J.E."/>
            <person name="Speed T.P."/>
            <person name="Thompson K."/>
            <person name="VandeBerg J.L."/>
            <person name="Wade C.M."/>
            <person name="Walker J.A."/>
            <person name="Waters P.D."/>
            <person name="Webber C."/>
            <person name="Weidman J.R."/>
            <person name="Xie X."/>
            <person name="Zody M.C."/>
            <person name="Baldwin J."/>
            <person name="Abdouelleil A."/>
            <person name="Abdulkadir J."/>
            <person name="Abebe A."/>
            <person name="Abera B."/>
            <person name="Abreu J."/>
            <person name="Acer S.C."/>
            <person name="Aftuck L."/>
            <person name="Alexander A."/>
            <person name="An P."/>
            <person name="Anderson E."/>
            <person name="Anderson S."/>
            <person name="Arachi H."/>
            <person name="Azer M."/>
            <person name="Bachantsang P."/>
            <person name="Barry A."/>
            <person name="Bayul T."/>
            <person name="Berlin A."/>
            <person name="Bessette D."/>
            <person name="Bloom T."/>
            <person name="Bloom T."/>
            <person name="Boguslavskiy L."/>
            <person name="Bonnet C."/>
            <person name="Boukhgalter B."/>
            <person name="Bourzgui I."/>
            <person name="Brown A."/>
            <person name="Cahill P."/>
            <person name="Channer S."/>
            <person name="Cheshatsang Y."/>
            <person name="Chuda L."/>
            <person name="Citroen M."/>
            <person name="Collymore A."/>
            <person name="Cooke P."/>
            <person name="Costello M."/>
            <person name="D'Aco K."/>
            <person name="Daza R."/>
            <person name="De Haan G."/>
            <person name="DeGray S."/>
            <person name="DeMaso C."/>
            <person name="Dhargay N."/>
            <person name="Dooley K."/>
            <person name="Dooley E."/>
            <person name="Doricent M."/>
            <person name="Dorje P."/>
            <person name="Dorjee K."/>
            <person name="Dupes A."/>
            <person name="Elong R."/>
            <person name="Falk J."/>
            <person name="Farina A."/>
            <person name="Faro S."/>
            <person name="Ferguson D."/>
            <person name="Fisher S."/>
            <person name="Foley C.D."/>
            <person name="Franke A."/>
            <person name="Friedrich D."/>
            <person name="Gadbois L."/>
            <person name="Gearin G."/>
            <person name="Gearin C.R."/>
            <person name="Giannoukos G."/>
            <person name="Goode T."/>
            <person name="Graham J."/>
            <person name="Grandbois E."/>
            <person name="Grewal S."/>
            <person name="Gyaltsen K."/>
            <person name="Hafez N."/>
            <person name="Hagos B."/>
            <person name="Hall J."/>
            <person name="Henson C."/>
            <person name="Hollinger A."/>
            <person name="Honan T."/>
            <person name="Huard M.D."/>
            <person name="Hughes L."/>
            <person name="Hurhula B."/>
            <person name="Husby M.E."/>
            <person name="Kamat A."/>
            <person name="Kanga B."/>
            <person name="Kashin S."/>
            <person name="Khazanovich D."/>
            <person name="Kisner P."/>
            <person name="Lance K."/>
            <person name="Lara M."/>
            <person name="Lee W."/>
            <person name="Lennon N."/>
            <person name="Letendre F."/>
            <person name="LeVine R."/>
            <person name="Lipovsky A."/>
            <person name="Liu X."/>
            <person name="Liu J."/>
            <person name="Liu S."/>
            <person name="Lokyitsang T."/>
            <person name="Lokyitsang Y."/>
            <person name="Lubonja R."/>
            <person name="Lui A."/>
            <person name="MacDonald P."/>
            <person name="Magnisalis V."/>
            <person name="Maru K."/>
            <person name="Matthews C."/>
            <person name="McCusker W."/>
            <person name="McDonough S."/>
            <person name="Mehta T."/>
            <person name="Meldrim J."/>
            <person name="Meneus L."/>
            <person name="Mihai O."/>
            <person name="Mihalev A."/>
            <person name="Mihova T."/>
            <person name="Mittelman R."/>
            <person name="Mlenga V."/>
            <person name="Montmayeur A."/>
            <person name="Mulrain L."/>
            <person name="Navidi A."/>
            <person name="Naylor J."/>
            <person name="Negash T."/>
            <person name="Nguyen T."/>
            <person name="Nguyen N."/>
            <person name="Nicol R."/>
            <person name="Norbu C."/>
            <person name="Norbu N."/>
            <person name="Novod N."/>
            <person name="O'Neill B."/>
            <person name="Osman S."/>
            <person name="Markiewicz E."/>
            <person name="Oyono O.L."/>
            <person name="Patti C."/>
            <person name="Phunkhang P."/>
            <person name="Pierre F."/>
            <person name="Priest M."/>
            <person name="Raghuraman S."/>
            <person name="Rege F."/>
            <person name="Reyes R."/>
            <person name="Rise C."/>
            <person name="Rogov P."/>
            <person name="Ross K."/>
            <person name="Ryan E."/>
            <person name="Settipalli S."/>
            <person name="Shea T."/>
            <person name="Sherpa N."/>
            <person name="Shi L."/>
            <person name="Shih D."/>
            <person name="Sparrow T."/>
            <person name="Spaulding J."/>
            <person name="Stalker J."/>
            <person name="Stange-Thomann N."/>
            <person name="Stavropoulos S."/>
            <person name="Stone C."/>
            <person name="Strader C."/>
            <person name="Tesfaye S."/>
            <person name="Thomson T."/>
            <person name="Thoulutsang Y."/>
            <person name="Thoulutsang D."/>
            <person name="Topham K."/>
            <person name="Topping I."/>
            <person name="Tsamla T."/>
            <person name="Vassiliev H."/>
            <person name="Vo A."/>
            <person name="Wangchuk T."/>
            <person name="Wangdi T."/>
            <person name="Weiand M."/>
            <person name="Wilkinson J."/>
            <person name="Wilson A."/>
            <person name="Yadav S."/>
            <person name="Young G."/>
            <person name="Yu Q."/>
            <person name="Zembek L."/>
            <person name="Zhong D."/>
            <person name="Zimmer A."/>
            <person name="Zwirko Z."/>
            <person name="Jaffe D.B."/>
            <person name="Alvarez P."/>
            <person name="Brockman W."/>
            <person name="Butler J."/>
            <person name="Chin C."/>
            <person name="Gnerre S."/>
            <person name="MacCallum I."/>
            <person name="Graves J.A."/>
            <person name="Ponting C.P."/>
            <person name="Breen M."/>
            <person name="Samollow P.B."/>
            <person name="Lander E.S."/>
            <person name="Lindblad-Toh K."/>
        </authorList>
    </citation>
    <scope>NUCLEOTIDE SEQUENCE [LARGE SCALE GENOMIC DNA]</scope>
</reference>
<feature type="region of interest" description="Disordered" evidence="10">
    <location>
        <begin position="347"/>
        <end position="376"/>
    </location>
</feature>
<dbReference type="Ensembl" id="ENSMODT00000082393.1">
    <property type="protein sequence ID" value="ENSMODP00000056096.1"/>
    <property type="gene ID" value="ENSMODG00000015810.4"/>
</dbReference>
<dbReference type="AlphaFoldDB" id="A0A5F8HAE7"/>
<evidence type="ECO:0000256" key="7">
    <source>
        <dbReference type="ARBA" id="ARBA00023157"/>
    </source>
</evidence>
<comment type="function">
    <text evidence="1">Involved in the presentation of foreign antigens to the immune system.</text>
</comment>
<evidence type="ECO:0000256" key="6">
    <source>
        <dbReference type="ARBA" id="ARBA00023136"/>
    </source>
</evidence>
<keyword evidence="8" id="KW-0325">Glycoprotein</keyword>
<feature type="chain" id="PRO_5023851050" description="Ig-like domain-containing protein" evidence="12">
    <location>
        <begin position="32"/>
        <end position="376"/>
    </location>
</feature>
<evidence type="ECO:0000256" key="8">
    <source>
        <dbReference type="ARBA" id="ARBA00023180"/>
    </source>
</evidence>
<dbReference type="InterPro" id="IPR011161">
    <property type="entry name" value="MHC_I-like_Ag-recog"/>
</dbReference>
<name>A0A5F8HAE7_MONDO</name>
<comment type="similarity">
    <text evidence="3 9">Belongs to the MHC class I family.</text>
</comment>
<dbReference type="PROSITE" id="PS00290">
    <property type="entry name" value="IG_MHC"/>
    <property type="match status" value="1"/>
</dbReference>
<dbReference type="PROSITE" id="PS50835">
    <property type="entry name" value="IG_LIKE"/>
    <property type="match status" value="1"/>
</dbReference>
<reference evidence="14" key="2">
    <citation type="submission" date="2025-08" db="UniProtKB">
        <authorList>
            <consortium name="Ensembl"/>
        </authorList>
    </citation>
    <scope>IDENTIFICATION</scope>
</reference>
<dbReference type="Gene3D" id="3.30.500.10">
    <property type="entry name" value="MHC class I-like antigen recognition-like"/>
    <property type="match status" value="1"/>
</dbReference>
<keyword evidence="4" id="KW-0391">Immunity</keyword>
<evidence type="ECO:0000256" key="12">
    <source>
        <dbReference type="SAM" id="SignalP"/>
    </source>
</evidence>
<evidence type="ECO:0000256" key="2">
    <source>
        <dbReference type="ARBA" id="ARBA00004479"/>
    </source>
</evidence>
<dbReference type="GO" id="GO:0042605">
    <property type="term" value="F:peptide antigen binding"/>
    <property type="evidence" value="ECO:0000318"/>
    <property type="project" value="GO_Central"/>
</dbReference>
<dbReference type="InterPro" id="IPR013783">
    <property type="entry name" value="Ig-like_fold"/>
</dbReference>
<accession>A0A5F8HAE7</accession>
<dbReference type="InterPro" id="IPR003006">
    <property type="entry name" value="Ig/MHC_CS"/>
</dbReference>
<evidence type="ECO:0000259" key="13">
    <source>
        <dbReference type="PROSITE" id="PS50835"/>
    </source>
</evidence>
<feature type="transmembrane region" description="Helical" evidence="11">
    <location>
        <begin position="319"/>
        <end position="341"/>
    </location>
</feature>
<dbReference type="PANTHER" id="PTHR16675">
    <property type="entry name" value="MHC CLASS I-RELATED"/>
    <property type="match status" value="1"/>
</dbReference>
<dbReference type="OMA" id="ERQHFRC"/>